<dbReference type="Proteomes" id="UP000002009">
    <property type="component" value="Chromosome 9"/>
</dbReference>
<dbReference type="Gene3D" id="6.10.250.1770">
    <property type="match status" value="1"/>
</dbReference>
<dbReference type="CDD" id="cd00590">
    <property type="entry name" value="RRM_SF"/>
    <property type="match status" value="1"/>
</dbReference>
<dbReference type="Pfam" id="PF00076">
    <property type="entry name" value="RRM_1"/>
    <property type="match status" value="1"/>
</dbReference>
<feature type="region of interest" description="Disordered" evidence="3">
    <location>
        <begin position="1"/>
        <end position="48"/>
    </location>
</feature>
<dbReference type="GeneID" id="8246103"/>
<dbReference type="InterPro" id="IPR012677">
    <property type="entry name" value="Nucleotide-bd_a/b_plait_sf"/>
</dbReference>
<dbReference type="GO" id="GO:0034456">
    <property type="term" value="C:UTP-C complex"/>
    <property type="evidence" value="ECO:0007669"/>
    <property type="project" value="TreeGrafter"/>
</dbReference>
<dbReference type="SUPFAM" id="SSF54928">
    <property type="entry name" value="RNA-binding domain, RBD"/>
    <property type="match status" value="1"/>
</dbReference>
<dbReference type="InterPro" id="IPR000504">
    <property type="entry name" value="RRM_dom"/>
</dbReference>
<dbReference type="PANTHER" id="PTHR13191:SF0">
    <property type="entry name" value="RIBOSOMAL RNA-PROCESSING PROTEIN 7 HOMOLOG A-RELATED"/>
    <property type="match status" value="1"/>
</dbReference>
<dbReference type="InParanoid" id="C1EBY3"/>
<dbReference type="RefSeq" id="XP_002504542.1">
    <property type="nucleotide sequence ID" value="XM_002504496.1"/>
</dbReference>
<keyword evidence="2" id="KW-0694">RNA-binding</keyword>
<dbReference type="STRING" id="296587.C1EBY3"/>
<dbReference type="EMBL" id="CP001329">
    <property type="protein sequence ID" value="ACO65800.1"/>
    <property type="molecule type" value="Genomic_DNA"/>
</dbReference>
<dbReference type="PANTHER" id="PTHR13191">
    <property type="entry name" value="RIBOSOMAL RNA PROCESSING PROTEIN 7-RELATED"/>
    <property type="match status" value="1"/>
</dbReference>
<dbReference type="InterPro" id="IPR035979">
    <property type="entry name" value="RBD_domain_sf"/>
</dbReference>
<sequence>MAKSKAGDDGSAMKKRKAPSNPDVGGAKSKKVAGASAKKRGGATAEQRWRPMPVRLDFGSAFCRHVFLRAPSKGADGAEEGTALFVAAVPPGWSKSTLREFMSRFGDVADASLVTLDSAPDVAGGLVRFADARGTKKALAAAVRGGAPLDPPDSTARAVGLESWVADFRDAAPPPEVLQSRIDEWFVEFEAEAARKEAAARATGGDDGWTVVEAKRGRRKTTDGEGTSVGGIRAATADARRTDGPKIRENFYRFQQREKRRNELFELKRAFAADKDRVAKLKASRKFKPM</sequence>
<accession>C1EBY3</accession>
<dbReference type="CDD" id="cd12951">
    <property type="entry name" value="RRP7_Rrp7A"/>
    <property type="match status" value="1"/>
</dbReference>
<feature type="domain" description="RRM" evidence="4">
    <location>
        <begin position="82"/>
        <end position="145"/>
    </location>
</feature>
<dbReference type="InterPro" id="IPR040446">
    <property type="entry name" value="RRP7"/>
</dbReference>
<dbReference type="GO" id="GO:0032545">
    <property type="term" value="C:CURI complex"/>
    <property type="evidence" value="ECO:0007669"/>
    <property type="project" value="TreeGrafter"/>
</dbReference>
<protein>
    <recommendedName>
        <fullName evidence="4">RRM domain-containing protein</fullName>
    </recommendedName>
</protein>
<dbReference type="eggNOG" id="KOG4008">
    <property type="taxonomic scope" value="Eukaryota"/>
</dbReference>
<dbReference type="OrthoDB" id="5390at2759"/>
<evidence type="ECO:0000313" key="5">
    <source>
        <dbReference type="EMBL" id="ACO65800.1"/>
    </source>
</evidence>
<dbReference type="InterPro" id="IPR024326">
    <property type="entry name" value="RRP7_C"/>
</dbReference>
<organism evidence="5 6">
    <name type="scientific">Micromonas commoda (strain RCC299 / NOUM17 / CCMP2709)</name>
    <name type="common">Picoplanktonic green alga</name>
    <dbReference type="NCBI Taxonomy" id="296587"/>
    <lineage>
        <taxon>Eukaryota</taxon>
        <taxon>Viridiplantae</taxon>
        <taxon>Chlorophyta</taxon>
        <taxon>Mamiellophyceae</taxon>
        <taxon>Mamiellales</taxon>
        <taxon>Mamiellaceae</taxon>
        <taxon>Micromonas</taxon>
    </lineage>
</organism>
<keyword evidence="6" id="KW-1185">Reference proteome</keyword>
<name>C1EBY3_MICCC</name>
<dbReference type="KEGG" id="mis:MICPUN_61227"/>
<gene>
    <name evidence="5" type="ORF">MICPUN_61227</name>
</gene>
<proteinExistence type="inferred from homology"/>
<dbReference type="GO" id="GO:0006364">
    <property type="term" value="P:rRNA processing"/>
    <property type="evidence" value="ECO:0007669"/>
    <property type="project" value="TreeGrafter"/>
</dbReference>
<dbReference type="Pfam" id="PF12923">
    <property type="entry name" value="RRP7"/>
    <property type="match status" value="1"/>
</dbReference>
<feature type="compositionally biased region" description="Low complexity" evidence="3">
    <location>
        <begin position="24"/>
        <end position="36"/>
    </location>
</feature>
<reference evidence="5 6" key="1">
    <citation type="journal article" date="2009" name="Science">
        <title>Green evolution and dynamic adaptations revealed by genomes of the marine picoeukaryotes Micromonas.</title>
        <authorList>
            <person name="Worden A.Z."/>
            <person name="Lee J.H."/>
            <person name="Mock T."/>
            <person name="Rouze P."/>
            <person name="Simmons M.P."/>
            <person name="Aerts A.L."/>
            <person name="Allen A.E."/>
            <person name="Cuvelier M.L."/>
            <person name="Derelle E."/>
            <person name="Everett M.V."/>
            <person name="Foulon E."/>
            <person name="Grimwood J."/>
            <person name="Gundlach H."/>
            <person name="Henrissat B."/>
            <person name="Napoli C."/>
            <person name="McDonald S.M."/>
            <person name="Parker M.S."/>
            <person name="Rombauts S."/>
            <person name="Salamov A."/>
            <person name="Von Dassow P."/>
            <person name="Badger J.H."/>
            <person name="Coutinho P.M."/>
            <person name="Demir E."/>
            <person name="Dubchak I."/>
            <person name="Gentemann C."/>
            <person name="Eikrem W."/>
            <person name="Gready J.E."/>
            <person name="John U."/>
            <person name="Lanier W."/>
            <person name="Lindquist E.A."/>
            <person name="Lucas S."/>
            <person name="Mayer K.F."/>
            <person name="Moreau H."/>
            <person name="Not F."/>
            <person name="Otillar R."/>
            <person name="Panaud O."/>
            <person name="Pangilinan J."/>
            <person name="Paulsen I."/>
            <person name="Piegu B."/>
            <person name="Poliakov A."/>
            <person name="Robbens S."/>
            <person name="Schmutz J."/>
            <person name="Toulza E."/>
            <person name="Wyss T."/>
            <person name="Zelensky A."/>
            <person name="Zhou K."/>
            <person name="Armbrust E.V."/>
            <person name="Bhattacharya D."/>
            <person name="Goodenough U.W."/>
            <person name="Van de Peer Y."/>
            <person name="Grigoriev I.V."/>
        </authorList>
    </citation>
    <scope>NUCLEOTIDE SEQUENCE [LARGE SCALE GENOMIC DNA]</scope>
    <source>
        <strain evidence="6">RCC299 / NOUM17</strain>
    </source>
</reference>
<dbReference type="AlphaFoldDB" id="C1EBY3"/>
<dbReference type="PROSITE" id="PS50102">
    <property type="entry name" value="RRM"/>
    <property type="match status" value="1"/>
</dbReference>
<comment type="similarity">
    <text evidence="1">Belongs to the RRP7 family.</text>
</comment>
<evidence type="ECO:0000256" key="2">
    <source>
        <dbReference type="PROSITE-ProRule" id="PRU00176"/>
    </source>
</evidence>
<dbReference type="GO" id="GO:0003723">
    <property type="term" value="F:RNA binding"/>
    <property type="evidence" value="ECO:0007669"/>
    <property type="project" value="UniProtKB-UniRule"/>
</dbReference>
<evidence type="ECO:0000256" key="3">
    <source>
        <dbReference type="SAM" id="MobiDB-lite"/>
    </source>
</evidence>
<evidence type="ECO:0000259" key="4">
    <source>
        <dbReference type="PROSITE" id="PS50102"/>
    </source>
</evidence>
<evidence type="ECO:0000313" key="6">
    <source>
        <dbReference type="Proteomes" id="UP000002009"/>
    </source>
</evidence>
<evidence type="ECO:0000256" key="1">
    <source>
        <dbReference type="ARBA" id="ARBA00006110"/>
    </source>
</evidence>
<dbReference type="Gene3D" id="3.30.70.330">
    <property type="match status" value="1"/>
</dbReference>
<feature type="compositionally biased region" description="Basic and acidic residues" evidence="3">
    <location>
        <begin position="1"/>
        <end position="12"/>
    </location>
</feature>
<dbReference type="OMA" id="RENFYRF"/>
<dbReference type="GO" id="GO:0000028">
    <property type="term" value="P:ribosomal small subunit assembly"/>
    <property type="evidence" value="ECO:0007669"/>
    <property type="project" value="TreeGrafter"/>
</dbReference>